<gene>
    <name evidence="1" type="ORF">EAI_09776</name>
</gene>
<reference evidence="1 2" key="1">
    <citation type="journal article" date="2010" name="Science">
        <title>Genomic comparison of the ants Camponotus floridanus and Harpegnathos saltator.</title>
        <authorList>
            <person name="Bonasio R."/>
            <person name="Zhang G."/>
            <person name="Ye C."/>
            <person name="Mutti N.S."/>
            <person name="Fang X."/>
            <person name="Qin N."/>
            <person name="Donahue G."/>
            <person name="Yang P."/>
            <person name="Li Q."/>
            <person name="Li C."/>
            <person name="Zhang P."/>
            <person name="Huang Z."/>
            <person name="Berger S.L."/>
            <person name="Reinberg D."/>
            <person name="Wang J."/>
            <person name="Liebig J."/>
        </authorList>
    </citation>
    <scope>NUCLEOTIDE SEQUENCE [LARGE SCALE GENOMIC DNA]</scope>
    <source>
        <strain evidence="1 2">R22 G/1</strain>
    </source>
</reference>
<dbReference type="EMBL" id="GL453666">
    <property type="protein sequence ID" value="EFN75772.1"/>
    <property type="molecule type" value="Genomic_DNA"/>
</dbReference>
<accession>E2C8P2</accession>
<evidence type="ECO:0000313" key="1">
    <source>
        <dbReference type="EMBL" id="EFN75772.1"/>
    </source>
</evidence>
<organism evidence="2">
    <name type="scientific">Harpegnathos saltator</name>
    <name type="common">Jerdon's jumping ant</name>
    <dbReference type="NCBI Taxonomy" id="610380"/>
    <lineage>
        <taxon>Eukaryota</taxon>
        <taxon>Metazoa</taxon>
        <taxon>Ecdysozoa</taxon>
        <taxon>Arthropoda</taxon>
        <taxon>Hexapoda</taxon>
        <taxon>Insecta</taxon>
        <taxon>Pterygota</taxon>
        <taxon>Neoptera</taxon>
        <taxon>Endopterygota</taxon>
        <taxon>Hymenoptera</taxon>
        <taxon>Apocrita</taxon>
        <taxon>Aculeata</taxon>
        <taxon>Formicoidea</taxon>
        <taxon>Formicidae</taxon>
        <taxon>Ponerinae</taxon>
        <taxon>Ponerini</taxon>
        <taxon>Harpegnathos</taxon>
    </lineage>
</organism>
<dbReference type="AlphaFoldDB" id="E2C8P2"/>
<name>E2C8P2_HARSA</name>
<dbReference type="Proteomes" id="UP000008237">
    <property type="component" value="Unassembled WGS sequence"/>
</dbReference>
<protein>
    <submittedName>
        <fullName evidence="1">Uncharacterized protein</fullName>
    </submittedName>
</protein>
<evidence type="ECO:0000313" key="2">
    <source>
        <dbReference type="Proteomes" id="UP000008237"/>
    </source>
</evidence>
<keyword evidence="2" id="KW-1185">Reference proteome</keyword>
<sequence>MSDKVNLLRQLWGFYAACASIPDERNALGNPKRVQRILHRTELFAKAQSSRGPPRDHVGRRAEGLTEFSPLSSSELVLRYLGRSPRKGVSSRCWWLSR</sequence>
<dbReference type="InParanoid" id="E2C8P2"/>
<proteinExistence type="predicted"/>